<evidence type="ECO:0000259" key="5">
    <source>
        <dbReference type="Pfam" id="PF01464"/>
    </source>
</evidence>
<dbReference type="AlphaFoldDB" id="A0A0J7Y876"/>
<evidence type="ECO:0000256" key="1">
    <source>
        <dbReference type="ARBA" id="ARBA00007734"/>
    </source>
</evidence>
<dbReference type="SUPFAM" id="SSF48435">
    <property type="entry name" value="Bacterial muramidases"/>
    <property type="match status" value="1"/>
</dbReference>
<keyword evidence="7" id="KW-1185">Reference proteome</keyword>
<dbReference type="OrthoDB" id="9815002at2"/>
<dbReference type="SUPFAM" id="SSF53955">
    <property type="entry name" value="Lysozyme-like"/>
    <property type="match status" value="1"/>
</dbReference>
<comment type="similarity">
    <text evidence="1">Belongs to the transglycosylase Slt family.</text>
</comment>
<comment type="caution">
    <text evidence="6">The sequence shown here is derived from an EMBL/GenBank/DDBJ whole genome shotgun (WGS) entry which is preliminary data.</text>
</comment>
<feature type="signal peptide" evidence="4">
    <location>
        <begin position="1"/>
        <end position="25"/>
    </location>
</feature>
<dbReference type="Pfam" id="PF01464">
    <property type="entry name" value="SLT"/>
    <property type="match status" value="1"/>
</dbReference>
<feature type="domain" description="Transglycosylase SLT" evidence="5">
    <location>
        <begin position="502"/>
        <end position="604"/>
    </location>
</feature>
<evidence type="ECO:0000256" key="3">
    <source>
        <dbReference type="ARBA" id="ARBA00022729"/>
    </source>
</evidence>
<comment type="similarity">
    <text evidence="2">Belongs to the virb1 family.</text>
</comment>
<dbReference type="PANTHER" id="PTHR37423:SF2">
    <property type="entry name" value="MEMBRANE-BOUND LYTIC MUREIN TRANSGLYCOSYLASE C"/>
    <property type="match status" value="1"/>
</dbReference>
<dbReference type="InterPro" id="IPR008939">
    <property type="entry name" value="Lytic_TGlycosylase_superhlx_U"/>
</dbReference>
<feature type="chain" id="PRO_5005291942" evidence="4">
    <location>
        <begin position="26"/>
        <end position="664"/>
    </location>
</feature>
<dbReference type="GO" id="GO:0004553">
    <property type="term" value="F:hydrolase activity, hydrolyzing O-glycosyl compounds"/>
    <property type="evidence" value="ECO:0007669"/>
    <property type="project" value="InterPro"/>
</dbReference>
<reference evidence="6 7" key="1">
    <citation type="journal article" date="2015" name="G3 (Bethesda)">
        <title>Insights into Ongoing Evolution of the Hexachlorocyclohexane Catabolic Pathway from Comparative Genomics of Ten Sphingomonadaceae Strains.</title>
        <authorList>
            <person name="Pearce S.L."/>
            <person name="Oakeshott J.G."/>
            <person name="Pandey G."/>
        </authorList>
    </citation>
    <scope>NUCLEOTIDE SEQUENCE [LARGE SCALE GENOMIC DNA]</scope>
    <source>
        <strain evidence="6 7">LL02</strain>
    </source>
</reference>
<dbReference type="CDD" id="cd13401">
    <property type="entry name" value="Slt70-like"/>
    <property type="match status" value="1"/>
</dbReference>
<protein>
    <submittedName>
        <fullName evidence="6">Transglycosylase</fullName>
    </submittedName>
</protein>
<evidence type="ECO:0000256" key="4">
    <source>
        <dbReference type="SAM" id="SignalP"/>
    </source>
</evidence>
<evidence type="ECO:0000256" key="2">
    <source>
        <dbReference type="ARBA" id="ARBA00009387"/>
    </source>
</evidence>
<dbReference type="Gene3D" id="1.25.20.10">
    <property type="entry name" value="Bacterial muramidases"/>
    <property type="match status" value="1"/>
</dbReference>
<proteinExistence type="inferred from homology"/>
<sequence length="664" mass="72986">MSSMLRTPHLLLSISPAIFAAFAFAAPSLAQAQSSDGREWDMARAQSMQSHDMAVHQSIDRWKLLSANDRMGFAAYTSFLLRYPGYPQQDKLRGFAEKALLTESPDAGSVIAFFDRFEPLGSRAAGRYAVALSTMRRADAATNAVAAWRKGALTPQDETALYSLYQSRLTSADHDARMDALLWQGETAQAERQVSFVSPARRPEFMERLSLLQGMTPGTMGVTLPAQISSDPGYVYNRAVQARRAGNLQGAITLLANRPPLARPVPEQELWVKELLTAARGADASSAVRIASSIDDGFAPGTDISRLSFRVRDDYTTLMWLGGTKALWSLGDTRRAAPLFYRYGAAAQTPGTRSKGFYWAGRALAQGGDMAGANRYFEMAAQYPQYFYGQLSLERLRRPIPNLDTRSTAVPSKAQRNSFQSLPITLAVRDVARDGDWRTGVQFYREISDQAQNAEDHVLVAELAQQIGRRDLAVIMGQSAHADGYEEFGQIAFPLLPTPAGTNWTMVHALARQESQFAQNALSHAGASGLMQLMPGTAREQAGKLGLPYDQSALVSDPVYNIRLGDGYFARMMDYYGGATPLAVAAYNAGPGNVNKWLRANGDPRTGTIEWIDWMEQIPIYETKNYVQRVLENAVVYESMYPGKSDYTGANKLSRLMPGKRAPG</sequence>
<dbReference type="Proteomes" id="UP000052268">
    <property type="component" value="Unassembled WGS sequence"/>
</dbReference>
<organism evidence="6 7">
    <name type="scientific">Novosphingobium barchaimii LL02</name>
    <dbReference type="NCBI Taxonomy" id="1114963"/>
    <lineage>
        <taxon>Bacteria</taxon>
        <taxon>Pseudomonadati</taxon>
        <taxon>Pseudomonadota</taxon>
        <taxon>Alphaproteobacteria</taxon>
        <taxon>Sphingomonadales</taxon>
        <taxon>Sphingomonadaceae</taxon>
        <taxon>Novosphingobium</taxon>
    </lineage>
</organism>
<dbReference type="InterPro" id="IPR008258">
    <property type="entry name" value="Transglycosylase_SLT_dom_1"/>
</dbReference>
<keyword evidence="3 4" id="KW-0732">Signal</keyword>
<dbReference type="InterPro" id="IPR023346">
    <property type="entry name" value="Lysozyme-like_dom_sf"/>
</dbReference>
<dbReference type="EMBL" id="JACU01000002">
    <property type="protein sequence ID" value="KMS59842.1"/>
    <property type="molecule type" value="Genomic_DNA"/>
</dbReference>
<name>A0A0J7Y876_9SPHN</name>
<dbReference type="PANTHER" id="PTHR37423">
    <property type="entry name" value="SOLUBLE LYTIC MUREIN TRANSGLYCOSYLASE-RELATED"/>
    <property type="match status" value="1"/>
</dbReference>
<dbReference type="PATRIC" id="fig|1114963.3.peg.1242"/>
<evidence type="ECO:0000313" key="6">
    <source>
        <dbReference type="EMBL" id="KMS59842.1"/>
    </source>
</evidence>
<evidence type="ECO:0000313" key="7">
    <source>
        <dbReference type="Proteomes" id="UP000052268"/>
    </source>
</evidence>
<dbReference type="GO" id="GO:0042597">
    <property type="term" value="C:periplasmic space"/>
    <property type="evidence" value="ECO:0007669"/>
    <property type="project" value="InterPro"/>
</dbReference>
<dbReference type="Gene3D" id="1.10.530.10">
    <property type="match status" value="1"/>
</dbReference>
<dbReference type="RefSeq" id="WP_059150550.1">
    <property type="nucleotide sequence ID" value="NZ_KQ130452.1"/>
</dbReference>
<gene>
    <name evidence="6" type="ORF">V474_11675</name>
</gene>
<accession>A0A0J7Y876</accession>